<keyword evidence="4 10" id="KW-0808">Transferase</keyword>
<keyword evidence="11" id="KW-0175">Coiled coil</keyword>
<feature type="binding site" evidence="10">
    <location>
        <position position="197"/>
    </location>
    <ligand>
        <name>UDP-N-acetyl-alpha-D-glucosamine</name>
        <dbReference type="ChEBI" id="CHEBI:57705"/>
    </ligand>
</feature>
<organism evidence="14 15">
    <name type="scientific">Legionella nautarum</name>
    <dbReference type="NCBI Taxonomy" id="45070"/>
    <lineage>
        <taxon>Bacteria</taxon>
        <taxon>Pseudomonadati</taxon>
        <taxon>Pseudomonadota</taxon>
        <taxon>Gammaproteobacteria</taxon>
        <taxon>Legionellales</taxon>
        <taxon>Legionellaceae</taxon>
        <taxon>Legionella</taxon>
    </lineage>
</organism>
<comment type="caution">
    <text evidence="14">The sequence shown here is derived from an EMBL/GenBank/DDBJ whole genome shotgun (WGS) entry which is preliminary data.</text>
</comment>
<evidence type="ECO:0000256" key="5">
    <source>
        <dbReference type="ARBA" id="ARBA00022960"/>
    </source>
</evidence>
<evidence type="ECO:0000256" key="9">
    <source>
        <dbReference type="ARBA" id="ARBA00023316"/>
    </source>
</evidence>
<keyword evidence="6 10" id="KW-0573">Peptidoglycan synthesis</keyword>
<feature type="domain" description="Glycosyl transferase family 28 C-terminal" evidence="13">
    <location>
        <begin position="191"/>
        <end position="342"/>
    </location>
</feature>
<dbReference type="PANTHER" id="PTHR21015">
    <property type="entry name" value="UDP-N-ACETYLGLUCOSAMINE--N-ACETYLMURAMYL-(PENTAPEPTIDE) PYROPHOSPHORYL-UNDECAPRENOL N-ACETYLGLUCOSAMINE TRANSFERASE 1"/>
    <property type="match status" value="1"/>
</dbReference>
<evidence type="ECO:0000256" key="1">
    <source>
        <dbReference type="ARBA" id="ARBA00022475"/>
    </source>
</evidence>
<dbReference type="RefSeq" id="WP_058503976.1">
    <property type="nucleotide sequence ID" value="NZ_CAAAIF010000001.1"/>
</dbReference>
<dbReference type="OrthoDB" id="9808936at2"/>
<dbReference type="GO" id="GO:0051991">
    <property type="term" value="F:UDP-N-acetyl-D-glucosamine:N-acetylmuramoyl-L-alanyl-D-glutamyl-meso-2,6-diaminopimelyl-D-alanyl-D-alanine-diphosphoundecaprenol 4-beta-N-acetylglucosaminlytransferase activity"/>
    <property type="evidence" value="ECO:0007669"/>
    <property type="project" value="RHEA"/>
</dbReference>
<dbReference type="InterPro" id="IPR006009">
    <property type="entry name" value="GlcNAc_MurG"/>
</dbReference>
<dbReference type="GO" id="GO:0071555">
    <property type="term" value="P:cell wall organization"/>
    <property type="evidence" value="ECO:0007669"/>
    <property type="project" value="UniProtKB-KW"/>
</dbReference>
<dbReference type="GO" id="GO:0009252">
    <property type="term" value="P:peptidoglycan biosynthetic process"/>
    <property type="evidence" value="ECO:0007669"/>
    <property type="project" value="UniProtKB-UniRule"/>
</dbReference>
<feature type="coiled-coil region" evidence="11">
    <location>
        <begin position="315"/>
        <end position="342"/>
    </location>
</feature>
<comment type="pathway">
    <text evidence="10">Cell wall biogenesis; peptidoglycan biosynthesis.</text>
</comment>
<evidence type="ECO:0000256" key="6">
    <source>
        <dbReference type="ARBA" id="ARBA00022984"/>
    </source>
</evidence>
<evidence type="ECO:0000259" key="13">
    <source>
        <dbReference type="Pfam" id="PF04101"/>
    </source>
</evidence>
<evidence type="ECO:0000259" key="12">
    <source>
        <dbReference type="Pfam" id="PF03033"/>
    </source>
</evidence>
<dbReference type="PANTHER" id="PTHR21015:SF27">
    <property type="entry name" value="UDP-N-ACETYLGLUCOSAMINE--N-ACETYLMURAMYL-(PENTAPEPTIDE) PYROPHOSPHORYL-UNDECAPRENOL N-ACETYLGLUCOSAMINE TRANSFERASE"/>
    <property type="match status" value="1"/>
</dbReference>
<evidence type="ECO:0000313" key="15">
    <source>
        <dbReference type="Proteomes" id="UP000054725"/>
    </source>
</evidence>
<feature type="binding site" evidence="10">
    <location>
        <position position="292"/>
    </location>
    <ligand>
        <name>UDP-N-acetyl-alpha-D-glucosamine</name>
        <dbReference type="ChEBI" id="CHEBI:57705"/>
    </ligand>
</feature>
<evidence type="ECO:0000256" key="10">
    <source>
        <dbReference type="HAMAP-Rule" id="MF_00033"/>
    </source>
</evidence>
<dbReference type="SUPFAM" id="SSF53756">
    <property type="entry name" value="UDP-Glycosyltransferase/glycogen phosphorylase"/>
    <property type="match status" value="1"/>
</dbReference>
<dbReference type="UniPathway" id="UPA00219"/>
<proteinExistence type="inferred from homology"/>
<dbReference type="Pfam" id="PF03033">
    <property type="entry name" value="Glyco_transf_28"/>
    <property type="match status" value="1"/>
</dbReference>
<dbReference type="Gene3D" id="3.40.50.2000">
    <property type="entry name" value="Glycogen Phosphorylase B"/>
    <property type="match status" value="2"/>
</dbReference>
<keyword evidence="5 10" id="KW-0133">Cell shape</keyword>
<gene>
    <name evidence="10 14" type="primary">murG</name>
    <name evidence="14" type="ORF">Lnau_0927</name>
</gene>
<name>A0A0W0WUE0_9GAMM</name>
<dbReference type="Proteomes" id="UP000054725">
    <property type="component" value="Unassembled WGS sequence"/>
</dbReference>
<dbReference type="GO" id="GO:0005975">
    <property type="term" value="P:carbohydrate metabolic process"/>
    <property type="evidence" value="ECO:0007669"/>
    <property type="project" value="InterPro"/>
</dbReference>
<keyword evidence="7 10" id="KW-0472">Membrane</keyword>
<dbReference type="EC" id="2.4.1.227" evidence="10"/>
<dbReference type="GO" id="GO:0050511">
    <property type="term" value="F:undecaprenyldiphospho-muramoylpentapeptide beta-N-acetylglucosaminyltransferase activity"/>
    <property type="evidence" value="ECO:0007669"/>
    <property type="project" value="UniProtKB-UniRule"/>
</dbReference>
<keyword evidence="9 10" id="KW-0961">Cell wall biogenesis/degradation</keyword>
<evidence type="ECO:0000256" key="2">
    <source>
        <dbReference type="ARBA" id="ARBA00022618"/>
    </source>
</evidence>
<evidence type="ECO:0000256" key="8">
    <source>
        <dbReference type="ARBA" id="ARBA00023306"/>
    </source>
</evidence>
<feature type="binding site" evidence="10">
    <location>
        <begin position="12"/>
        <end position="14"/>
    </location>
    <ligand>
        <name>UDP-N-acetyl-alpha-D-glucosamine</name>
        <dbReference type="ChEBI" id="CHEBI:57705"/>
    </ligand>
</feature>
<comment type="catalytic activity">
    <reaction evidence="10">
        <text>di-trans,octa-cis-undecaprenyl diphospho-N-acetyl-alpha-D-muramoyl-L-alanyl-D-glutamyl-meso-2,6-diaminopimeloyl-D-alanyl-D-alanine + UDP-N-acetyl-alpha-D-glucosamine = di-trans,octa-cis-undecaprenyl diphospho-[N-acetyl-alpha-D-glucosaminyl-(1-&gt;4)]-N-acetyl-alpha-D-muramoyl-L-alanyl-D-glutamyl-meso-2,6-diaminopimeloyl-D-alanyl-D-alanine + UDP + H(+)</text>
        <dbReference type="Rhea" id="RHEA:31227"/>
        <dbReference type="ChEBI" id="CHEBI:15378"/>
        <dbReference type="ChEBI" id="CHEBI:57705"/>
        <dbReference type="ChEBI" id="CHEBI:58223"/>
        <dbReference type="ChEBI" id="CHEBI:61387"/>
        <dbReference type="ChEBI" id="CHEBI:61388"/>
        <dbReference type="EC" id="2.4.1.227"/>
    </reaction>
</comment>
<dbReference type="EMBL" id="LNYO01000013">
    <property type="protein sequence ID" value="KTD35943.1"/>
    <property type="molecule type" value="Genomic_DNA"/>
</dbReference>
<dbReference type="NCBIfam" id="TIGR01133">
    <property type="entry name" value="murG"/>
    <property type="match status" value="1"/>
</dbReference>
<dbReference type="NCBIfam" id="NF009102">
    <property type="entry name" value="PRK12446.1"/>
    <property type="match status" value="1"/>
</dbReference>
<reference evidence="14 15" key="1">
    <citation type="submission" date="2015-11" db="EMBL/GenBank/DDBJ databases">
        <title>Genomic analysis of 38 Legionella species identifies large and diverse effector repertoires.</title>
        <authorList>
            <person name="Burstein D."/>
            <person name="Amaro F."/>
            <person name="Zusman T."/>
            <person name="Lifshitz Z."/>
            <person name="Cohen O."/>
            <person name="Gilbert J.A."/>
            <person name="Pupko T."/>
            <person name="Shuman H.A."/>
            <person name="Segal G."/>
        </authorList>
    </citation>
    <scope>NUCLEOTIDE SEQUENCE [LARGE SCALE GENOMIC DNA]</scope>
    <source>
        <strain evidence="14 15">ATCC 49506</strain>
    </source>
</reference>
<dbReference type="GO" id="GO:0008360">
    <property type="term" value="P:regulation of cell shape"/>
    <property type="evidence" value="ECO:0007669"/>
    <property type="project" value="UniProtKB-KW"/>
</dbReference>
<comment type="caution">
    <text evidence="10">Lacks conserved residue(s) required for the propagation of feature annotation.</text>
</comment>
<dbReference type="InterPro" id="IPR007235">
    <property type="entry name" value="Glyco_trans_28_C"/>
</dbReference>
<keyword evidence="1 10" id="KW-1003">Cell membrane</keyword>
<dbReference type="GO" id="GO:0005886">
    <property type="term" value="C:plasma membrane"/>
    <property type="evidence" value="ECO:0007669"/>
    <property type="project" value="UniProtKB-SubCell"/>
</dbReference>
<dbReference type="Pfam" id="PF04101">
    <property type="entry name" value="Glyco_tran_28_C"/>
    <property type="match status" value="1"/>
</dbReference>
<comment type="similarity">
    <text evidence="10">Belongs to the glycosyltransferase 28 family. MurG subfamily.</text>
</comment>
<evidence type="ECO:0000256" key="4">
    <source>
        <dbReference type="ARBA" id="ARBA00022679"/>
    </source>
</evidence>
<dbReference type="InterPro" id="IPR004276">
    <property type="entry name" value="GlycoTrans_28_N"/>
</dbReference>
<evidence type="ECO:0000256" key="7">
    <source>
        <dbReference type="ARBA" id="ARBA00023136"/>
    </source>
</evidence>
<sequence length="364" mass="40451">MNPRIVFTGGGTAGHVIPNLPLIEALQQEGWQVDYIGSENGVEKGVINHLNIPYHTVNSGKLRRYFSWQNFLDPFKIFLGIGQAYCLLRKLKTDVVFSKGGFVAFPIVFAAWLNRIPVLAHESDISPGLANRLSFPFVDKICVTFAAAKQHFKKHQEKVEITGTPIRQELFNGSKEAGLALCGFKAEKPCLLVVGGSQGSMRLNKVVREALPLLSGDYQIIHLCGKGKLDANLLNKKDYCQLEYANTELADLFAAADVVVSRAGANSVYEILALQKPHILIPLSLQVSRGDQIQNARYFQKLGLSQVLDDDTLTVEQFLQAINEVNQRKDEIIKKIKELNIESATLKIVTLIKEQMHVESPKTV</sequence>
<comment type="subcellular location">
    <subcellularLocation>
        <location evidence="10">Cell membrane</location>
        <topology evidence="10">Peripheral membrane protein</topology>
        <orientation evidence="10">Cytoplasmic side</orientation>
    </subcellularLocation>
</comment>
<evidence type="ECO:0000313" key="14">
    <source>
        <dbReference type="EMBL" id="KTD35943.1"/>
    </source>
</evidence>
<comment type="function">
    <text evidence="10">Cell wall formation. Catalyzes the transfer of a GlcNAc subunit on undecaprenyl-pyrophosphoryl-MurNAc-pentapeptide (lipid intermediate I) to form undecaprenyl-pyrophosphoryl-MurNAc-(pentapeptide)GlcNAc (lipid intermediate II).</text>
</comment>
<dbReference type="HAMAP" id="MF_00033">
    <property type="entry name" value="MurG"/>
    <property type="match status" value="1"/>
</dbReference>
<evidence type="ECO:0000256" key="3">
    <source>
        <dbReference type="ARBA" id="ARBA00022676"/>
    </source>
</evidence>
<protein>
    <recommendedName>
        <fullName evidence="10">UDP-N-acetylglucosamine--N-acetylmuramyl-(pentapeptide) pyrophosphoryl-undecaprenol N-acetylglucosamine transferase</fullName>
        <ecNumber evidence="10">2.4.1.227</ecNumber>
    </recommendedName>
    <alternativeName>
        <fullName evidence="10">Undecaprenyl-PP-MurNAc-pentapeptide-UDPGlcNAc GlcNAc transferase</fullName>
    </alternativeName>
</protein>
<dbReference type="CDD" id="cd03785">
    <property type="entry name" value="GT28_MurG"/>
    <property type="match status" value="1"/>
</dbReference>
<dbReference type="GO" id="GO:0051301">
    <property type="term" value="P:cell division"/>
    <property type="evidence" value="ECO:0007669"/>
    <property type="project" value="UniProtKB-KW"/>
</dbReference>
<keyword evidence="8 10" id="KW-0131">Cell cycle</keyword>
<keyword evidence="2 10" id="KW-0132">Cell division</keyword>
<feature type="domain" description="Glycosyltransferase family 28 N-terminal" evidence="12">
    <location>
        <begin position="5"/>
        <end position="141"/>
    </location>
</feature>
<keyword evidence="15" id="KW-1185">Reference proteome</keyword>
<dbReference type="STRING" id="45070.Lnau_0927"/>
<dbReference type="PATRIC" id="fig|45070.6.peg.983"/>
<feature type="binding site" evidence="10">
    <location>
        <position position="167"/>
    </location>
    <ligand>
        <name>UDP-N-acetyl-alpha-D-glucosamine</name>
        <dbReference type="ChEBI" id="CHEBI:57705"/>
    </ligand>
</feature>
<keyword evidence="3 10" id="KW-0328">Glycosyltransferase</keyword>
<evidence type="ECO:0000256" key="11">
    <source>
        <dbReference type="SAM" id="Coils"/>
    </source>
</evidence>
<accession>A0A0W0WUE0</accession>
<dbReference type="AlphaFoldDB" id="A0A0W0WUE0"/>